<dbReference type="Pfam" id="PF01584">
    <property type="entry name" value="CheW"/>
    <property type="match status" value="1"/>
</dbReference>
<evidence type="ECO:0000313" key="3">
    <source>
        <dbReference type="Proteomes" id="UP001595897"/>
    </source>
</evidence>
<accession>A0ABV9LTR4</accession>
<evidence type="ECO:0000313" key="2">
    <source>
        <dbReference type="EMBL" id="MFC4699902.1"/>
    </source>
</evidence>
<reference evidence="3" key="1">
    <citation type="journal article" date="2019" name="Int. J. Syst. Evol. Microbiol.">
        <title>The Global Catalogue of Microorganisms (GCM) 10K type strain sequencing project: providing services to taxonomists for standard genome sequencing and annotation.</title>
        <authorList>
            <consortium name="The Broad Institute Genomics Platform"/>
            <consortium name="The Broad Institute Genome Sequencing Center for Infectious Disease"/>
            <person name="Wu L."/>
            <person name="Ma J."/>
        </authorList>
    </citation>
    <scope>NUCLEOTIDE SEQUENCE [LARGE SCALE GENOMIC DNA]</scope>
    <source>
        <strain evidence="3">KACC 12507</strain>
    </source>
</reference>
<protein>
    <submittedName>
        <fullName evidence="2">Chemotaxis protein CheW</fullName>
    </submittedName>
</protein>
<proteinExistence type="predicted"/>
<dbReference type="InterPro" id="IPR036061">
    <property type="entry name" value="CheW-like_dom_sf"/>
</dbReference>
<dbReference type="PIRSF" id="PIRSF020479">
    <property type="entry name" value="UCP020479_CheW"/>
    <property type="match status" value="1"/>
</dbReference>
<evidence type="ECO:0000259" key="1">
    <source>
        <dbReference type="Pfam" id="PF01584"/>
    </source>
</evidence>
<name>A0ABV9LTR4_9ALTE</name>
<dbReference type="InterPro" id="IPR014506">
    <property type="entry name" value="UCP020479_CheW"/>
</dbReference>
<dbReference type="InterPro" id="IPR002545">
    <property type="entry name" value="CheW-lke_dom"/>
</dbReference>
<sequence>MPHESAKQAMQSYLQALTHTEEAKVSDELAAAARLLETANQALLQESPEVASDSAINEIDSKEIAIAVETVNREAKLELMPLKQKLPPRFHALFFEVAGLTLAIPLVELGGIIALDSEINPSKGAKHSGLSPMPGQAQWLMGVLVKLDQKYNCVDTARWIMPEKYTQALADSLNYAYAVQLGKTPWVLACSKLADTHELSHDDIKWRDQDAKRPWLAGMIKQKMCALVDASQLIRLLEARPTKNASSVVTE</sequence>
<dbReference type="RefSeq" id="WP_382406860.1">
    <property type="nucleotide sequence ID" value="NZ_JBHSGU010000002.1"/>
</dbReference>
<feature type="domain" description="CheW-like" evidence="1">
    <location>
        <begin position="92"/>
        <end position="236"/>
    </location>
</feature>
<comment type="caution">
    <text evidence="2">The sequence shown here is derived from an EMBL/GenBank/DDBJ whole genome shotgun (WGS) entry which is preliminary data.</text>
</comment>
<dbReference type="SUPFAM" id="SSF50341">
    <property type="entry name" value="CheW-like"/>
    <property type="match status" value="1"/>
</dbReference>
<dbReference type="EMBL" id="JBHSGU010000002">
    <property type="protein sequence ID" value="MFC4699902.1"/>
    <property type="molecule type" value="Genomic_DNA"/>
</dbReference>
<dbReference type="Proteomes" id="UP001595897">
    <property type="component" value="Unassembled WGS sequence"/>
</dbReference>
<keyword evidence="3" id="KW-1185">Reference proteome</keyword>
<gene>
    <name evidence="2" type="ORF">ACFO4O_07035</name>
</gene>
<organism evidence="2 3">
    <name type="scientific">Glaciecola siphonariae</name>
    <dbReference type="NCBI Taxonomy" id="521012"/>
    <lineage>
        <taxon>Bacteria</taxon>
        <taxon>Pseudomonadati</taxon>
        <taxon>Pseudomonadota</taxon>
        <taxon>Gammaproteobacteria</taxon>
        <taxon>Alteromonadales</taxon>
        <taxon>Alteromonadaceae</taxon>
        <taxon>Glaciecola</taxon>
    </lineage>
</organism>